<name>A0ABY7D4T3_9BASI</name>
<evidence type="ECO:0008006" key="4">
    <source>
        <dbReference type="Google" id="ProtNLM"/>
    </source>
</evidence>
<sequence>MEGRLFQPTTPTFEIATPTTNPLRYSQLSPARPPLLPPPSPAHQINRAPATSLFNRDNSNLDSSGSQTPRAASPPLQIQPGKQKPFAYIWLDSKYCLLAYPVQPFCTLDFVSVPSRNQLAAPFHNTNYIPLVASPCREAPDNLKPTSWINVLKVCRIEIGAFQNVESWRLCLCKRPAVIAGISGKYE</sequence>
<organism evidence="2 3">
    <name type="scientific">Puccinia triticina</name>
    <dbReference type="NCBI Taxonomy" id="208348"/>
    <lineage>
        <taxon>Eukaryota</taxon>
        <taxon>Fungi</taxon>
        <taxon>Dikarya</taxon>
        <taxon>Basidiomycota</taxon>
        <taxon>Pucciniomycotina</taxon>
        <taxon>Pucciniomycetes</taxon>
        <taxon>Pucciniales</taxon>
        <taxon>Pucciniaceae</taxon>
        <taxon>Puccinia</taxon>
    </lineage>
</organism>
<gene>
    <name evidence="2" type="ORF">PtA15_13A410</name>
</gene>
<protein>
    <recommendedName>
        <fullName evidence="4">CNH domain-containing protein</fullName>
    </recommendedName>
</protein>
<feature type="compositionally biased region" description="Pro residues" evidence="1">
    <location>
        <begin position="31"/>
        <end position="41"/>
    </location>
</feature>
<reference evidence="2" key="1">
    <citation type="submission" date="2022-10" db="EMBL/GenBank/DDBJ databases">
        <title>Puccinia triticina Genome sequencing and assembly.</title>
        <authorList>
            <person name="Li C."/>
        </authorList>
    </citation>
    <scope>NUCLEOTIDE SEQUENCE</scope>
    <source>
        <strain evidence="2">Pt15</strain>
    </source>
</reference>
<feature type="compositionally biased region" description="Polar residues" evidence="1">
    <location>
        <begin position="52"/>
        <end position="70"/>
    </location>
</feature>
<proteinExistence type="predicted"/>
<evidence type="ECO:0000313" key="3">
    <source>
        <dbReference type="Proteomes" id="UP001164743"/>
    </source>
</evidence>
<dbReference type="GeneID" id="77803501"/>
<keyword evidence="3" id="KW-1185">Reference proteome</keyword>
<dbReference type="RefSeq" id="XP_053026565.1">
    <property type="nucleotide sequence ID" value="XM_053162606.1"/>
</dbReference>
<feature type="region of interest" description="Disordered" evidence="1">
    <location>
        <begin position="1"/>
        <end position="79"/>
    </location>
</feature>
<evidence type="ECO:0000313" key="2">
    <source>
        <dbReference type="EMBL" id="WAQ91010.1"/>
    </source>
</evidence>
<dbReference type="Proteomes" id="UP001164743">
    <property type="component" value="Chromosome 13A"/>
</dbReference>
<feature type="compositionally biased region" description="Low complexity" evidence="1">
    <location>
        <begin position="8"/>
        <end position="20"/>
    </location>
</feature>
<evidence type="ECO:0000256" key="1">
    <source>
        <dbReference type="SAM" id="MobiDB-lite"/>
    </source>
</evidence>
<dbReference type="EMBL" id="CP110433">
    <property type="protein sequence ID" value="WAQ91010.1"/>
    <property type="molecule type" value="Genomic_DNA"/>
</dbReference>
<accession>A0ABY7D4T3</accession>